<dbReference type="OrthoDB" id="2473at2157"/>
<dbReference type="GeneID" id="41600285"/>
<dbReference type="PATRIC" id="fig|1582439.9.peg.1174"/>
<dbReference type="HOGENOM" id="CLU_097788_0_0_2"/>
<reference evidence="1 2" key="2">
    <citation type="journal article" date="2016" name="ISME J.">
        <title>Physiological and genomic characterization of two novel marine thaumarchaeal strains indicates niche differentiation.</title>
        <authorList>
            <person name="Bayer B."/>
            <person name="Vojvoda J."/>
            <person name="Offre P."/>
            <person name="Alves R.J."/>
            <person name="Elisabeth N.H."/>
            <person name="Garcia J.A."/>
            <person name="Volland J.M."/>
            <person name="Srivastava A."/>
            <person name="Schleper C."/>
            <person name="Herndl G.J."/>
        </authorList>
    </citation>
    <scope>NUCLEOTIDE SEQUENCE [LARGE SCALE GENOMIC DNA]</scope>
    <source>
        <strain evidence="1 2">D3C</strain>
    </source>
</reference>
<dbReference type="KEGG" id="nid:NPIRD3C_1140"/>
<dbReference type="EMBL" id="CP010868">
    <property type="protein sequence ID" value="AJM92352.1"/>
    <property type="molecule type" value="Genomic_DNA"/>
</dbReference>
<gene>
    <name evidence="1" type="ORF">NPIRD3C_1140</name>
</gene>
<proteinExistence type="predicted"/>
<dbReference type="STRING" id="1582439.NPIRD3C_1140"/>
<dbReference type="Proteomes" id="UP000032027">
    <property type="component" value="Chromosome"/>
</dbReference>
<reference evidence="1 2" key="3">
    <citation type="journal article" date="2019" name="Int. J. Syst. Evol. Microbiol.">
        <title>Nitrosopumilus adriaticus sp. nov. and Nitrosopumilus piranensis sp. nov., two ammonia-oxidizing archaea from the Adriatic Sea and members of the class Nitrososphaeria.</title>
        <authorList>
            <person name="Bayer B."/>
            <person name="Vojvoda J."/>
            <person name="Reinthaler T."/>
            <person name="Reyes C."/>
            <person name="Pinto M."/>
            <person name="Herndl G.J."/>
        </authorList>
    </citation>
    <scope>NUCLEOTIDE SEQUENCE [LARGE SCALE GENOMIC DNA]</scope>
    <source>
        <strain evidence="1 2">D3C</strain>
    </source>
</reference>
<organism evidence="1 2">
    <name type="scientific">Nitrosopumilus piranensis</name>
    <dbReference type="NCBI Taxonomy" id="1582439"/>
    <lineage>
        <taxon>Archaea</taxon>
        <taxon>Nitrososphaerota</taxon>
        <taxon>Nitrososphaeria</taxon>
        <taxon>Nitrosopumilales</taxon>
        <taxon>Nitrosopumilaceae</taxon>
        <taxon>Nitrosopumilus</taxon>
    </lineage>
</organism>
<sequence>MVKSNYDVKTTVLRKSIEQDEAEQIVEDKKTSPFKSLLSRPKKEEVHLHSLKLYYECILLVSGKYIADYFRKAVHTISVPSNVNEVVLGDGVFPIKSKSTLEKAFVGKRGKNKIDIKLEEHVFVEEEDELAFDHHGREINFPFKVNSKSVENYPKGILEQNEPNVKRPELTYDAAIDKLQTMLKKPLETDVRDLSEEFVLREITELYVPIFEARLIGPKKKVGLIRVDAVRKKVL</sequence>
<accession>A0A0C5CAY3</accession>
<reference evidence="2" key="1">
    <citation type="submission" date="2015-02" db="EMBL/GenBank/DDBJ databases">
        <title>Characterization of two novel Thaumarchaeota isolated from the Northern Adriatic Sea.</title>
        <authorList>
            <person name="Bayer B."/>
            <person name="Vojvoda J."/>
            <person name="Offre P."/>
            <person name="Srivastava A."/>
            <person name="Elisabeth N."/>
            <person name="Garcia J.A.L."/>
            <person name="Schleper C."/>
            <person name="Herndl G.J."/>
        </authorList>
    </citation>
    <scope>NUCLEOTIDE SEQUENCE [LARGE SCALE GENOMIC DNA]</scope>
    <source>
        <strain evidence="2">D3C</strain>
    </source>
</reference>
<name>A0A0C5CAY3_9ARCH</name>
<keyword evidence="2" id="KW-1185">Reference proteome</keyword>
<dbReference type="RefSeq" id="WP_148703213.1">
    <property type="nucleotide sequence ID" value="NZ_CP010868.1"/>
</dbReference>
<evidence type="ECO:0000313" key="2">
    <source>
        <dbReference type="Proteomes" id="UP000032027"/>
    </source>
</evidence>
<protein>
    <submittedName>
        <fullName evidence="1">Uncharacterized protein</fullName>
    </submittedName>
</protein>
<evidence type="ECO:0000313" key="1">
    <source>
        <dbReference type="EMBL" id="AJM92352.1"/>
    </source>
</evidence>
<dbReference type="AlphaFoldDB" id="A0A0C5CAY3"/>